<evidence type="ECO:0000256" key="3">
    <source>
        <dbReference type="ARBA" id="ARBA00009674"/>
    </source>
</evidence>
<comment type="similarity">
    <text evidence="3">Belongs to the VPS25 family.</text>
</comment>
<dbReference type="PANTHER" id="PTHR12133">
    <property type="entry name" value="TRNA (ADENINE(58)-N(1))-METHYLTRANSFERASE"/>
    <property type="match status" value="1"/>
</dbReference>
<feature type="domain" description="tRNA (adenine(58)-N(1))-methyltransferase catalytic subunit TRM61 C-terminal" evidence="17">
    <location>
        <begin position="234"/>
        <end position="497"/>
    </location>
</feature>
<evidence type="ECO:0000259" key="17">
    <source>
        <dbReference type="Pfam" id="PF08704"/>
    </source>
</evidence>
<dbReference type="SUPFAM" id="SSF53335">
    <property type="entry name" value="S-adenosyl-L-methionine-dependent methyltransferases"/>
    <property type="match status" value="1"/>
</dbReference>
<name>A0A1I8B4E4_MELHA</name>
<evidence type="ECO:0000256" key="10">
    <source>
        <dbReference type="ARBA" id="ARBA00022691"/>
    </source>
</evidence>
<proteinExistence type="inferred from homology"/>
<dbReference type="GO" id="GO:0015031">
    <property type="term" value="P:protein transport"/>
    <property type="evidence" value="ECO:0007669"/>
    <property type="project" value="UniProtKB-KW"/>
</dbReference>
<feature type="region of interest" description="Disordered" evidence="16">
    <location>
        <begin position="437"/>
        <end position="468"/>
    </location>
</feature>
<dbReference type="InterPro" id="IPR014041">
    <property type="entry name" value="ESCRT-II_cplx_Vps25-sub_N"/>
</dbReference>
<evidence type="ECO:0000256" key="16">
    <source>
        <dbReference type="SAM" id="MobiDB-lite"/>
    </source>
</evidence>
<keyword evidence="6" id="KW-0813">Transport</keyword>
<dbReference type="InterPro" id="IPR008570">
    <property type="entry name" value="ESCRT-II_cplx_Vps25-sub"/>
</dbReference>
<dbReference type="InterPro" id="IPR049470">
    <property type="entry name" value="TRM61_C"/>
</dbReference>
<evidence type="ECO:0000256" key="4">
    <source>
        <dbReference type="ARBA" id="ARBA00012796"/>
    </source>
</evidence>
<dbReference type="Gene3D" id="3.40.50.150">
    <property type="entry name" value="Vaccinia Virus protein VP39"/>
    <property type="match status" value="1"/>
</dbReference>
<dbReference type="GO" id="GO:0000814">
    <property type="term" value="C:ESCRT II complex"/>
    <property type="evidence" value="ECO:0007669"/>
    <property type="project" value="InterPro"/>
</dbReference>
<dbReference type="PROSITE" id="PS51620">
    <property type="entry name" value="SAM_TRM61"/>
    <property type="match status" value="1"/>
</dbReference>
<evidence type="ECO:0000256" key="13">
    <source>
        <dbReference type="ARBA" id="ARBA00023242"/>
    </source>
</evidence>
<dbReference type="Pfam" id="PF05871">
    <property type="entry name" value="ESCRT-II"/>
    <property type="match status" value="1"/>
</dbReference>
<dbReference type="Pfam" id="PF08704">
    <property type="entry name" value="GCD14"/>
    <property type="match status" value="1"/>
</dbReference>
<dbReference type="Gene3D" id="3.10.330.20">
    <property type="match status" value="1"/>
</dbReference>
<dbReference type="WBParaSite" id="MhA1_Contig131.frz3.fgene1">
    <property type="protein sequence ID" value="MhA1_Contig131.frz3.fgene1"/>
    <property type="gene ID" value="MhA1_Contig131.frz3.fgene1"/>
</dbReference>
<dbReference type="AlphaFoldDB" id="A0A1I8B4E4"/>
<evidence type="ECO:0000313" key="19">
    <source>
        <dbReference type="WBParaSite" id="MhA1_Contig131.frz3.fgene1"/>
    </source>
</evidence>
<dbReference type="InterPro" id="IPR036388">
    <property type="entry name" value="WH-like_DNA-bd_sf"/>
</dbReference>
<dbReference type="GO" id="GO:0016236">
    <property type="term" value="P:macroautophagy"/>
    <property type="evidence" value="ECO:0007669"/>
    <property type="project" value="UniProtKB-ARBA"/>
</dbReference>
<keyword evidence="12" id="KW-0653">Protein transport</keyword>
<evidence type="ECO:0000256" key="15">
    <source>
        <dbReference type="ARBA" id="ARBA00048481"/>
    </source>
</evidence>
<evidence type="ECO:0000313" key="18">
    <source>
        <dbReference type="Proteomes" id="UP000095281"/>
    </source>
</evidence>
<dbReference type="EC" id="2.1.1.220" evidence="4"/>
<evidence type="ECO:0000256" key="1">
    <source>
        <dbReference type="ARBA" id="ARBA00004123"/>
    </source>
</evidence>
<organism evidence="18 19">
    <name type="scientific">Meloidogyne hapla</name>
    <name type="common">Root-knot nematode worm</name>
    <dbReference type="NCBI Taxonomy" id="6305"/>
    <lineage>
        <taxon>Eukaryota</taxon>
        <taxon>Metazoa</taxon>
        <taxon>Ecdysozoa</taxon>
        <taxon>Nematoda</taxon>
        <taxon>Chromadorea</taxon>
        <taxon>Rhabditida</taxon>
        <taxon>Tylenchina</taxon>
        <taxon>Tylenchomorpha</taxon>
        <taxon>Tylenchoidea</taxon>
        <taxon>Meloidogynidae</taxon>
        <taxon>Meloidogyninae</taxon>
        <taxon>Meloidogyne</taxon>
    </lineage>
</organism>
<dbReference type="InterPro" id="IPR014816">
    <property type="entry name" value="tRNA_MeTrfase_Gcd14"/>
</dbReference>
<protein>
    <recommendedName>
        <fullName evidence="5">Vacuolar protein-sorting-associated protein 25</fullName>
        <ecNumber evidence="4">2.1.1.220</ecNumber>
    </recommendedName>
    <alternativeName>
        <fullName evidence="14">ESCRT-II complex subunit VPS25</fullName>
    </alternativeName>
</protein>
<accession>A0A1I8B4E4</accession>
<evidence type="ECO:0000256" key="8">
    <source>
        <dbReference type="ARBA" id="ARBA00022603"/>
    </source>
</evidence>
<keyword evidence="13" id="KW-0539">Nucleus</keyword>
<evidence type="ECO:0000256" key="2">
    <source>
        <dbReference type="ARBA" id="ARBA00004496"/>
    </source>
</evidence>
<keyword evidence="11" id="KW-0819">tRNA processing</keyword>
<comment type="subcellular location">
    <subcellularLocation>
        <location evidence="2">Cytoplasm</location>
    </subcellularLocation>
    <subcellularLocation>
        <location evidence="1">Nucleus</location>
    </subcellularLocation>
</comment>
<evidence type="ECO:0000256" key="9">
    <source>
        <dbReference type="ARBA" id="ARBA00022679"/>
    </source>
</evidence>
<dbReference type="SUPFAM" id="SSF46785">
    <property type="entry name" value="Winged helix' DNA-binding domain"/>
    <property type="match status" value="2"/>
</dbReference>
<reference evidence="19" key="1">
    <citation type="submission" date="2016-11" db="UniProtKB">
        <authorList>
            <consortium name="WormBaseParasite"/>
        </authorList>
    </citation>
    <scope>IDENTIFICATION</scope>
</reference>
<dbReference type="FunFam" id="1.10.10.570:FF:000003">
    <property type="entry name" value="Vacuolar protein-sorting-associated protein 25"/>
    <property type="match status" value="1"/>
</dbReference>
<dbReference type="OMA" id="RACEIMR"/>
<dbReference type="Gene3D" id="1.10.10.570">
    <property type="entry name" value="Winged helix' DNA-binding domain. Chain C. Domain 1"/>
    <property type="match status" value="1"/>
</dbReference>
<dbReference type="GO" id="GO:0071985">
    <property type="term" value="P:multivesicular body sorting pathway"/>
    <property type="evidence" value="ECO:0007669"/>
    <property type="project" value="InterPro"/>
</dbReference>
<evidence type="ECO:0000256" key="11">
    <source>
        <dbReference type="ARBA" id="ARBA00022694"/>
    </source>
</evidence>
<sequence>MTFQWPWQYDFPPFFTLQPNLQTRDKQLKSWSRLVLDYCQFNKIYSVNFEEISNSELFNNRRLNRRLDDFGIRAVFEYLENLKHIEWCDKQRTRCNIYWRRPEEWGLQIYEWANSIGLLNSVVTLFELTQGEDAVQESFYGLDKEILLKGLSHLEKQGKAVLIDIDGEKGGGDTVIIYVNPGTKYSIVVKRGKTIHMKYGALRHEFLIGKRLERLFISPSFFSSYGTPISATAGYVHILRPSPHLWTQTMQKRTQILYTPDIGTIILLLDIKPGSIVCETGTGSGSLTHALATTVGPKGKVFSYDIEADRVEAVKTDIETHGLSSIVTINCRDVCSAGFSPEISNQCDALFLDLPSPWLAVNACVEALNPNKFGRLVSFSPCIEQVQQMVQTLEKNGFISIETIEIVPKKLKVINIESETLAESALLGSNLPINYKGLEENNSTKQENKNRGSKRKHPRWAEGNEEIDGENAKELVFDTIPFPTNQPTHTGYLTSATLLPKRV</sequence>
<dbReference type="GO" id="GO:0160107">
    <property type="term" value="F:tRNA (adenine(58)-N1)-methyltransferase activity"/>
    <property type="evidence" value="ECO:0007669"/>
    <property type="project" value="UniProtKB-EC"/>
</dbReference>
<dbReference type="GO" id="GO:0031515">
    <property type="term" value="C:tRNA (m1A) methyltransferase complex"/>
    <property type="evidence" value="ECO:0007669"/>
    <property type="project" value="InterPro"/>
</dbReference>
<dbReference type="GO" id="GO:0030488">
    <property type="term" value="P:tRNA methylation"/>
    <property type="evidence" value="ECO:0007669"/>
    <property type="project" value="InterPro"/>
</dbReference>
<dbReference type="InterPro" id="IPR036390">
    <property type="entry name" value="WH_DNA-bd_sf"/>
</dbReference>
<dbReference type="InterPro" id="IPR029063">
    <property type="entry name" value="SAM-dependent_MTases_sf"/>
</dbReference>
<keyword evidence="18" id="KW-1185">Reference proteome</keyword>
<dbReference type="FunFam" id="1.10.10.10:FF:000141">
    <property type="entry name" value="vacuolar protein-sorting-associated protein 25"/>
    <property type="match status" value="1"/>
</dbReference>
<dbReference type="Proteomes" id="UP000095281">
    <property type="component" value="Unplaced"/>
</dbReference>
<evidence type="ECO:0000256" key="12">
    <source>
        <dbReference type="ARBA" id="ARBA00022927"/>
    </source>
</evidence>
<evidence type="ECO:0000256" key="5">
    <source>
        <dbReference type="ARBA" id="ARBA00017934"/>
    </source>
</evidence>
<dbReference type="GO" id="GO:0005634">
    <property type="term" value="C:nucleus"/>
    <property type="evidence" value="ECO:0007669"/>
    <property type="project" value="UniProtKB-SubCell"/>
</dbReference>
<evidence type="ECO:0000256" key="14">
    <source>
        <dbReference type="ARBA" id="ARBA00030094"/>
    </source>
</evidence>
<evidence type="ECO:0000256" key="6">
    <source>
        <dbReference type="ARBA" id="ARBA00022448"/>
    </source>
</evidence>
<keyword evidence="7" id="KW-0963">Cytoplasm</keyword>
<dbReference type="PANTHER" id="PTHR12133:SF2">
    <property type="entry name" value="TRNA (ADENINE(58)-N(1))-METHYLTRANSFERASE CATALYTIC SUBUNIT TRMT61A"/>
    <property type="match status" value="1"/>
</dbReference>
<comment type="catalytic activity">
    <reaction evidence="15">
        <text>an adenosine in mRNA + S-adenosyl-L-methionine = an N(1)-methyladenosine in mRNA + S-adenosyl-L-homocysteine + H(+)</text>
        <dbReference type="Rhea" id="RHEA:55392"/>
        <dbReference type="Rhea" id="RHEA-COMP:12414"/>
        <dbReference type="Rhea" id="RHEA-COMP:12415"/>
        <dbReference type="ChEBI" id="CHEBI:15378"/>
        <dbReference type="ChEBI" id="CHEBI:57856"/>
        <dbReference type="ChEBI" id="CHEBI:59789"/>
        <dbReference type="ChEBI" id="CHEBI:74411"/>
        <dbReference type="ChEBI" id="CHEBI:74491"/>
    </reaction>
</comment>
<keyword evidence="8" id="KW-0489">Methyltransferase</keyword>
<keyword evidence="10" id="KW-0949">S-adenosyl-L-methionine</keyword>
<keyword evidence="9" id="KW-0808">Transferase</keyword>
<evidence type="ECO:0000256" key="7">
    <source>
        <dbReference type="ARBA" id="ARBA00022490"/>
    </source>
</evidence>
<dbReference type="Gene3D" id="1.10.10.10">
    <property type="entry name" value="Winged helix-like DNA-binding domain superfamily/Winged helix DNA-binding domain"/>
    <property type="match status" value="1"/>
</dbReference>